<dbReference type="AlphaFoldDB" id="A0A0A8K756"/>
<dbReference type="PANTHER" id="PTHR33406:SF12">
    <property type="entry name" value="BLR2997 PROTEIN"/>
    <property type="match status" value="1"/>
</dbReference>
<feature type="transmembrane region" description="Helical" evidence="6">
    <location>
        <begin position="222"/>
        <end position="242"/>
    </location>
</feature>
<accession>A0A0A8K756</accession>
<evidence type="ECO:0000256" key="6">
    <source>
        <dbReference type="SAM" id="Phobius"/>
    </source>
</evidence>
<dbReference type="InterPro" id="IPR050545">
    <property type="entry name" value="Mycobact_MmpL"/>
</dbReference>
<feature type="transmembrane region" description="Helical" evidence="6">
    <location>
        <begin position="599"/>
        <end position="619"/>
    </location>
</feature>
<dbReference type="Pfam" id="PF03176">
    <property type="entry name" value="MMPL"/>
    <property type="match status" value="2"/>
</dbReference>
<evidence type="ECO:0000256" key="4">
    <source>
        <dbReference type="ARBA" id="ARBA00022989"/>
    </source>
</evidence>
<dbReference type="InterPro" id="IPR004869">
    <property type="entry name" value="MMPL_dom"/>
</dbReference>
<dbReference type="Gene3D" id="1.20.1640.10">
    <property type="entry name" value="Multidrug efflux transporter AcrB transmembrane domain"/>
    <property type="match status" value="2"/>
</dbReference>
<dbReference type="KEGG" id="mcg:GL4_3205"/>
<feature type="transmembrane region" description="Helical" evidence="6">
    <location>
        <begin position="672"/>
        <end position="692"/>
    </location>
</feature>
<dbReference type="HOGENOM" id="CLU_008861_3_0_5"/>
<dbReference type="PANTHER" id="PTHR33406">
    <property type="entry name" value="MEMBRANE PROTEIN MJ1562-RELATED"/>
    <property type="match status" value="1"/>
</dbReference>
<keyword evidence="5 6" id="KW-0472">Membrane</keyword>
<gene>
    <name evidence="8" type="ORF">GL4_3205</name>
</gene>
<evidence type="ECO:0000256" key="3">
    <source>
        <dbReference type="ARBA" id="ARBA00022692"/>
    </source>
</evidence>
<dbReference type="Proteomes" id="UP000031643">
    <property type="component" value="Chromosome"/>
</dbReference>
<reference evidence="8 9" key="1">
    <citation type="submission" date="2014-09" db="EMBL/GenBank/DDBJ databases">
        <title>Genome sequencing of Methyloceanibacter caenitepidi Gela4.</title>
        <authorList>
            <person name="Takeuchi M."/>
            <person name="Susumu S."/>
            <person name="Kamagata Y."/>
            <person name="Oshima K."/>
            <person name="Hattori M."/>
            <person name="Iwasaki W."/>
        </authorList>
    </citation>
    <scope>NUCLEOTIDE SEQUENCE [LARGE SCALE GENOMIC DNA]</scope>
    <source>
        <strain evidence="8 9">Gela4</strain>
    </source>
</reference>
<evidence type="ECO:0000313" key="8">
    <source>
        <dbReference type="EMBL" id="BAQ18636.1"/>
    </source>
</evidence>
<feature type="domain" description="SSD" evidence="7">
    <location>
        <begin position="220"/>
        <end position="347"/>
    </location>
</feature>
<evidence type="ECO:0000259" key="7">
    <source>
        <dbReference type="PROSITE" id="PS50156"/>
    </source>
</evidence>
<feature type="transmembrane region" description="Helical" evidence="6">
    <location>
        <begin position="197"/>
        <end position="215"/>
    </location>
</feature>
<feature type="transmembrane region" description="Helical" evidence="6">
    <location>
        <begin position="704"/>
        <end position="727"/>
    </location>
</feature>
<comment type="subcellular location">
    <subcellularLocation>
        <location evidence="1">Cell membrane</location>
        <topology evidence="1">Multi-pass membrane protein</topology>
    </subcellularLocation>
</comment>
<organism evidence="8 9">
    <name type="scientific">Methyloceanibacter caenitepidi</name>
    <dbReference type="NCBI Taxonomy" id="1384459"/>
    <lineage>
        <taxon>Bacteria</taxon>
        <taxon>Pseudomonadati</taxon>
        <taxon>Pseudomonadota</taxon>
        <taxon>Alphaproteobacteria</taxon>
        <taxon>Hyphomicrobiales</taxon>
        <taxon>Hyphomicrobiaceae</taxon>
        <taxon>Methyloceanibacter</taxon>
    </lineage>
</organism>
<sequence>MLVLDAAALLGASKLRYEEGLDVPFSSSSQRYQDYVRFKEQFTPPTGDVAILFTAKDLAEPEILGAIQDFTLDAQLIDGVADVYSIFALREPSPNGDSTLPIIPEPLPDRPALTQILDDMRALPTGLGRFVSADRTMTAVVVTLAEPDAPLPARKALLSELQTAAAEAGPENKLQAELTGLPILRETVIASVFKDTWTFTAFGMLCGFLVCAAALRSITLAVLVLMPSGTALLWTLGVLGFAGYPIGVLTVALPALVAVLSFTDTLHLTFEMRRLRDNGVSDEKAPLEALRRVGPACALASITTAAAFAGLTISTSAVISGFGVSGLIAALVSLAAVVVTCPMLFTTIAAVRPKRSVFAGRAGMYPAFLDLGPLADFTLRHYRPILVASFLCLVATAVAYTQIAPNFSIHENIDADEPAFVALKKMDSELIPTGIIDIPVRLAPRDNEYFDGEALARVKAVHAVTAAAVPDAVVVSVQSLLNPSRSGDAGEEVTEANAILAQMTETQRGRFVSRDGDFGLVRVAVPNHEAAHGRETATALETALKEQIDRGIVPGATGLLLLQSFISGEMIRDLNTCFLMAVVLSGLLIAYWFRSGVLGLVALVPNVLPILAVGAFLAVSGWGLEYASGVALTIAFGLAVDDTVHVLNRLRLNADSARPYDIRVIATSIKEVAPVLVITSAVLALGMAGLFFSSLPTLRYFGGILIAVFVMALIADLVVLPALLRWLDTPSLFRRPWRTA</sequence>
<dbReference type="SUPFAM" id="SSF82866">
    <property type="entry name" value="Multidrug efflux transporter AcrB transmembrane domain"/>
    <property type="match status" value="2"/>
</dbReference>
<name>A0A0A8K756_9HYPH</name>
<keyword evidence="9" id="KW-1185">Reference proteome</keyword>
<keyword evidence="2" id="KW-1003">Cell membrane</keyword>
<keyword evidence="3 6" id="KW-0812">Transmembrane</keyword>
<dbReference type="STRING" id="1384459.GL4_3205"/>
<keyword evidence="4 6" id="KW-1133">Transmembrane helix</keyword>
<feature type="transmembrane region" description="Helical" evidence="6">
    <location>
        <begin position="248"/>
        <end position="268"/>
    </location>
</feature>
<dbReference type="PROSITE" id="PS50156">
    <property type="entry name" value="SSD"/>
    <property type="match status" value="1"/>
</dbReference>
<evidence type="ECO:0000256" key="1">
    <source>
        <dbReference type="ARBA" id="ARBA00004651"/>
    </source>
</evidence>
<feature type="transmembrane region" description="Helical" evidence="6">
    <location>
        <begin position="574"/>
        <end position="593"/>
    </location>
</feature>
<dbReference type="InterPro" id="IPR000731">
    <property type="entry name" value="SSD"/>
</dbReference>
<feature type="transmembrane region" description="Helical" evidence="6">
    <location>
        <begin position="289"/>
        <end position="313"/>
    </location>
</feature>
<proteinExistence type="predicted"/>
<evidence type="ECO:0000256" key="5">
    <source>
        <dbReference type="ARBA" id="ARBA00023136"/>
    </source>
</evidence>
<feature type="transmembrane region" description="Helical" evidence="6">
    <location>
        <begin position="319"/>
        <end position="345"/>
    </location>
</feature>
<dbReference type="EMBL" id="AP014648">
    <property type="protein sequence ID" value="BAQ18636.1"/>
    <property type="molecule type" value="Genomic_DNA"/>
</dbReference>
<dbReference type="GO" id="GO:0005886">
    <property type="term" value="C:plasma membrane"/>
    <property type="evidence" value="ECO:0007669"/>
    <property type="project" value="UniProtKB-SubCell"/>
</dbReference>
<evidence type="ECO:0000313" key="9">
    <source>
        <dbReference type="Proteomes" id="UP000031643"/>
    </source>
</evidence>
<protein>
    <recommendedName>
        <fullName evidence="7">SSD domain-containing protein</fullName>
    </recommendedName>
</protein>
<feature type="transmembrane region" description="Helical" evidence="6">
    <location>
        <begin position="381"/>
        <end position="400"/>
    </location>
</feature>
<evidence type="ECO:0000256" key="2">
    <source>
        <dbReference type="ARBA" id="ARBA00022475"/>
    </source>
</evidence>